<dbReference type="PROSITE" id="PS51186">
    <property type="entry name" value="GNAT"/>
    <property type="match status" value="1"/>
</dbReference>
<keyword evidence="2" id="KW-0012">Acyltransferase</keyword>
<feature type="domain" description="N-acetyltransferase" evidence="1">
    <location>
        <begin position="1"/>
        <end position="146"/>
    </location>
</feature>
<evidence type="ECO:0000313" key="2">
    <source>
        <dbReference type="EMBL" id="MFD2729238.1"/>
    </source>
</evidence>
<dbReference type="InterPro" id="IPR036527">
    <property type="entry name" value="SCP2_sterol-bd_dom_sf"/>
</dbReference>
<dbReference type="InterPro" id="IPR000182">
    <property type="entry name" value="GNAT_dom"/>
</dbReference>
<evidence type="ECO:0000259" key="1">
    <source>
        <dbReference type="PROSITE" id="PS51186"/>
    </source>
</evidence>
<proteinExistence type="predicted"/>
<accession>A0ABW5TJE1</accession>
<dbReference type="SUPFAM" id="SSF55718">
    <property type="entry name" value="SCP-like"/>
    <property type="match status" value="1"/>
</dbReference>
<keyword evidence="2" id="KW-0808">Transferase</keyword>
<dbReference type="Pfam" id="PF13527">
    <property type="entry name" value="Acetyltransf_9"/>
    <property type="match status" value="1"/>
</dbReference>
<dbReference type="Proteomes" id="UP001597427">
    <property type="component" value="Unassembled WGS sequence"/>
</dbReference>
<dbReference type="Pfam" id="PF13530">
    <property type="entry name" value="SCP2_2"/>
    <property type="match status" value="1"/>
</dbReference>
<dbReference type="SUPFAM" id="SSF55729">
    <property type="entry name" value="Acyl-CoA N-acyltransferases (Nat)"/>
    <property type="match status" value="1"/>
</dbReference>
<dbReference type="InterPro" id="IPR025559">
    <property type="entry name" value="Eis_dom"/>
</dbReference>
<sequence>MELLANETTLNQVAPLVEYAFNKSASVTSDPHFMNRYRHAWLYGHYTDGVLSNFVMANQFHVAFHGESLPMAGIGYVASLPEFRGKGEMTHLFRDLLADLQAKEVILAELAPFSQGFYRRFGFESTIWQKHYQVATKEWRLQKQAATSSIRRGTFRDSQLLAAVKKLWLQQSQQKAEAGSILREEWWWQHKATYKGGQELAVSYDLQNDQQATGYVLYRRLGSRLVVDELVSQNETAVYDLLAFIGAHVSSFDTIELVANLHQWFEWYFVEQDALTITLQPYMMTRIINFPALLQKWFKTTAAVTVTFEVTADPCCPWNVGCWKVKQENGAVSVDQATEQASVTLSGDIAAWTNLFFGQQTLDQLLACQQLVGSANEDLNAQFSKKTHAFYDYF</sequence>
<dbReference type="InterPro" id="IPR016181">
    <property type="entry name" value="Acyl_CoA_acyltransferase"/>
</dbReference>
<comment type="caution">
    <text evidence="2">The sequence shown here is derived from an EMBL/GenBank/DDBJ whole genome shotgun (WGS) entry which is preliminary data.</text>
</comment>
<dbReference type="Gene3D" id="3.30.1050.10">
    <property type="entry name" value="SCP2 sterol-binding domain"/>
    <property type="match status" value="1"/>
</dbReference>
<dbReference type="PANTHER" id="PTHR37817:SF1">
    <property type="entry name" value="N-ACETYLTRANSFERASE EIS"/>
    <property type="match status" value="1"/>
</dbReference>
<dbReference type="Pfam" id="PF17668">
    <property type="entry name" value="Acetyltransf_17"/>
    <property type="match status" value="1"/>
</dbReference>
<evidence type="ECO:0000313" key="3">
    <source>
        <dbReference type="Proteomes" id="UP001597427"/>
    </source>
</evidence>
<gene>
    <name evidence="2" type="primary">eis</name>
    <name evidence="2" type="ORF">ACFSR0_07355</name>
</gene>
<dbReference type="InterPro" id="IPR041380">
    <property type="entry name" value="Acetyltransf_17"/>
</dbReference>
<dbReference type="InterPro" id="IPR051554">
    <property type="entry name" value="Acetyltransferase_Eis"/>
</dbReference>
<dbReference type="Gene3D" id="3.40.630.30">
    <property type="match status" value="2"/>
</dbReference>
<dbReference type="EMBL" id="JBHUMO010000044">
    <property type="protein sequence ID" value="MFD2729238.1"/>
    <property type="molecule type" value="Genomic_DNA"/>
</dbReference>
<dbReference type="RefSeq" id="WP_379981405.1">
    <property type="nucleotide sequence ID" value="NZ_JBHUMO010000044.1"/>
</dbReference>
<organism evidence="2 3">
    <name type="scientific">Enterococcus camelliae</name>
    <dbReference type="NCBI Taxonomy" id="453959"/>
    <lineage>
        <taxon>Bacteria</taxon>
        <taxon>Bacillati</taxon>
        <taxon>Bacillota</taxon>
        <taxon>Bacilli</taxon>
        <taxon>Lactobacillales</taxon>
        <taxon>Enterococcaceae</taxon>
        <taxon>Enterococcus</taxon>
    </lineage>
</organism>
<name>A0ABW5TJE1_9ENTE</name>
<protein>
    <submittedName>
        <fullName evidence="2">Enhanced intracellular survival protein Eis</fullName>
        <ecNumber evidence="2">2.3.1.-</ecNumber>
    </submittedName>
</protein>
<dbReference type="GO" id="GO:0016746">
    <property type="term" value="F:acyltransferase activity"/>
    <property type="evidence" value="ECO:0007669"/>
    <property type="project" value="UniProtKB-KW"/>
</dbReference>
<dbReference type="EC" id="2.3.1.-" evidence="2"/>
<reference evidence="3" key="1">
    <citation type="journal article" date="2019" name="Int. J. Syst. Evol. Microbiol.">
        <title>The Global Catalogue of Microorganisms (GCM) 10K type strain sequencing project: providing services to taxonomists for standard genome sequencing and annotation.</title>
        <authorList>
            <consortium name="The Broad Institute Genomics Platform"/>
            <consortium name="The Broad Institute Genome Sequencing Center for Infectious Disease"/>
            <person name="Wu L."/>
            <person name="Ma J."/>
        </authorList>
    </citation>
    <scope>NUCLEOTIDE SEQUENCE [LARGE SCALE GENOMIC DNA]</scope>
    <source>
        <strain evidence="3">TISTR 932</strain>
    </source>
</reference>
<dbReference type="PANTHER" id="PTHR37817">
    <property type="entry name" value="N-ACETYLTRANSFERASE EIS"/>
    <property type="match status" value="1"/>
</dbReference>
<keyword evidence="3" id="KW-1185">Reference proteome</keyword>